<gene>
    <name evidence="1" type="ORF">SAMN04487860_11284</name>
</gene>
<name>A0A1M7LCC7_RUMFL</name>
<reference evidence="1 2" key="1">
    <citation type="submission" date="2016-11" db="EMBL/GenBank/DDBJ databases">
        <authorList>
            <person name="Jaros S."/>
            <person name="Januszkiewicz K."/>
            <person name="Wedrychowicz H."/>
        </authorList>
    </citation>
    <scope>NUCLEOTIDE SEQUENCE [LARGE SCALE GENOMIC DNA]</scope>
    <source>
        <strain evidence="1 2">Y1</strain>
    </source>
</reference>
<dbReference type="Proteomes" id="UP000184394">
    <property type="component" value="Unassembled WGS sequence"/>
</dbReference>
<dbReference type="AlphaFoldDB" id="A0A1M7LCC7"/>
<dbReference type="RefSeq" id="WP_072951827.1">
    <property type="nucleotide sequence ID" value="NZ_FRCT01000012.1"/>
</dbReference>
<proteinExistence type="predicted"/>
<protein>
    <submittedName>
        <fullName evidence="1">Uncharacterized protein</fullName>
    </submittedName>
</protein>
<dbReference type="EMBL" id="FRCT01000012">
    <property type="protein sequence ID" value="SHM75007.1"/>
    <property type="molecule type" value="Genomic_DNA"/>
</dbReference>
<sequence>MLRDIINDVISKLRACGIDAVYSAFDAADISKKEKELFTVVGIGGFESSTPIYSPSYIYIPFRADIEIRITASKNSSADDIFLFYDENIEPVIADMSGLTCSLSKMSIKFDSNIQRLVLTVVLSARGITKTERSTP</sequence>
<accession>A0A1M7LCC7</accession>
<evidence type="ECO:0000313" key="2">
    <source>
        <dbReference type="Proteomes" id="UP000184394"/>
    </source>
</evidence>
<dbReference type="OrthoDB" id="1821484at2"/>
<evidence type="ECO:0000313" key="1">
    <source>
        <dbReference type="EMBL" id="SHM75007.1"/>
    </source>
</evidence>
<organism evidence="1 2">
    <name type="scientific">Ruminococcus flavefaciens</name>
    <dbReference type="NCBI Taxonomy" id="1265"/>
    <lineage>
        <taxon>Bacteria</taxon>
        <taxon>Bacillati</taxon>
        <taxon>Bacillota</taxon>
        <taxon>Clostridia</taxon>
        <taxon>Eubacteriales</taxon>
        <taxon>Oscillospiraceae</taxon>
        <taxon>Ruminococcus</taxon>
    </lineage>
</organism>